<dbReference type="Proteomes" id="UP000317977">
    <property type="component" value="Unassembled WGS sequence"/>
</dbReference>
<proteinExistence type="predicted"/>
<dbReference type="OrthoDB" id="272468at2"/>
<dbReference type="GO" id="GO:0016787">
    <property type="term" value="F:hydrolase activity"/>
    <property type="evidence" value="ECO:0007669"/>
    <property type="project" value="InterPro"/>
</dbReference>
<evidence type="ECO:0000313" key="4">
    <source>
        <dbReference type="Proteomes" id="UP000317977"/>
    </source>
</evidence>
<dbReference type="Pfam" id="PF06439">
    <property type="entry name" value="3keto-disac_hyd"/>
    <property type="match status" value="1"/>
</dbReference>
<dbReference type="InterPro" id="IPR010496">
    <property type="entry name" value="AL/BT2_dom"/>
</dbReference>
<protein>
    <recommendedName>
        <fullName evidence="2">3-keto-alpha-glucoside-1,2-lyase/3-keto-2-hydroxy-glucal hydratase domain-containing protein</fullName>
    </recommendedName>
</protein>
<sequence precursor="true">MKISFALSLVCLFSVGSVASAEDTATAEAADTVVLFDGKDLTGWVGREDLWSTEDGQIVGRTTDSDPIDGNTFLIYKAEEFENFELTAEFKIEGGNSGIQYRSRVVDEAKYVVSGYQADIDDANKFAGILYEEKARGILALRGETVTIGSDGKKSKVQFGNAEKLGNGIHPGKWNDFRVVADGNHLQHFINGAMTSEVIDEQSDKAAKTGIIALQLHKGPAMTVRFKNIKIRKL</sequence>
<dbReference type="EMBL" id="SJPX01000001">
    <property type="protein sequence ID" value="TWU57824.1"/>
    <property type="molecule type" value="Genomic_DNA"/>
</dbReference>
<evidence type="ECO:0000259" key="2">
    <source>
        <dbReference type="Pfam" id="PF06439"/>
    </source>
</evidence>
<reference evidence="3 4" key="1">
    <citation type="submission" date="2019-02" db="EMBL/GenBank/DDBJ databases">
        <title>Deep-cultivation of Planctomycetes and their phenomic and genomic characterization uncovers novel biology.</title>
        <authorList>
            <person name="Wiegand S."/>
            <person name="Jogler M."/>
            <person name="Boedeker C."/>
            <person name="Pinto D."/>
            <person name="Vollmers J."/>
            <person name="Rivas-Marin E."/>
            <person name="Kohn T."/>
            <person name="Peeters S.H."/>
            <person name="Heuer A."/>
            <person name="Rast P."/>
            <person name="Oberbeckmann S."/>
            <person name="Bunk B."/>
            <person name="Jeske O."/>
            <person name="Meyerdierks A."/>
            <person name="Storesund J.E."/>
            <person name="Kallscheuer N."/>
            <person name="Luecker S."/>
            <person name="Lage O.M."/>
            <person name="Pohl T."/>
            <person name="Merkel B.J."/>
            <person name="Hornburger P."/>
            <person name="Mueller R.-W."/>
            <person name="Bruemmer F."/>
            <person name="Labrenz M."/>
            <person name="Spormann A.M."/>
            <person name="Op Den Camp H."/>
            <person name="Overmann J."/>
            <person name="Amann R."/>
            <person name="Jetten M.S.M."/>
            <person name="Mascher T."/>
            <person name="Medema M.H."/>
            <person name="Devos D.P."/>
            <person name="Kaster A.-K."/>
            <person name="Ovreas L."/>
            <person name="Rohde M."/>
            <person name="Galperin M.Y."/>
            <person name="Jogler C."/>
        </authorList>
    </citation>
    <scope>NUCLEOTIDE SEQUENCE [LARGE SCALE GENOMIC DNA]</scope>
    <source>
        <strain evidence="3 4">Poly59</strain>
    </source>
</reference>
<dbReference type="Gene3D" id="2.60.120.560">
    <property type="entry name" value="Exo-inulinase, domain 1"/>
    <property type="match status" value="1"/>
</dbReference>
<organism evidence="3 4">
    <name type="scientific">Rubripirellula reticaptiva</name>
    <dbReference type="NCBI Taxonomy" id="2528013"/>
    <lineage>
        <taxon>Bacteria</taxon>
        <taxon>Pseudomonadati</taxon>
        <taxon>Planctomycetota</taxon>
        <taxon>Planctomycetia</taxon>
        <taxon>Pirellulales</taxon>
        <taxon>Pirellulaceae</taxon>
        <taxon>Rubripirellula</taxon>
    </lineage>
</organism>
<evidence type="ECO:0000256" key="1">
    <source>
        <dbReference type="SAM" id="SignalP"/>
    </source>
</evidence>
<dbReference type="RefSeq" id="WP_146532653.1">
    <property type="nucleotide sequence ID" value="NZ_SJPX01000001.1"/>
</dbReference>
<feature type="signal peptide" evidence="1">
    <location>
        <begin position="1"/>
        <end position="21"/>
    </location>
</feature>
<feature type="chain" id="PRO_5023061978" description="3-keto-alpha-glucoside-1,2-lyase/3-keto-2-hydroxy-glucal hydratase domain-containing protein" evidence="1">
    <location>
        <begin position="22"/>
        <end position="234"/>
    </location>
</feature>
<name>A0A5C6FC03_9BACT</name>
<evidence type="ECO:0000313" key="3">
    <source>
        <dbReference type="EMBL" id="TWU57824.1"/>
    </source>
</evidence>
<comment type="caution">
    <text evidence="3">The sequence shown here is derived from an EMBL/GenBank/DDBJ whole genome shotgun (WGS) entry which is preliminary data.</text>
</comment>
<keyword evidence="1" id="KW-0732">Signal</keyword>
<feature type="domain" description="3-keto-alpha-glucoside-1,2-lyase/3-keto-2-hydroxy-glucal hydratase" evidence="2">
    <location>
        <begin position="32"/>
        <end position="232"/>
    </location>
</feature>
<dbReference type="AlphaFoldDB" id="A0A5C6FC03"/>
<accession>A0A5C6FC03</accession>
<gene>
    <name evidence="3" type="ORF">Poly59_07330</name>
</gene>
<keyword evidence="4" id="KW-1185">Reference proteome</keyword>